<evidence type="ECO:0000256" key="1">
    <source>
        <dbReference type="ARBA" id="ARBA00004567"/>
    </source>
</evidence>
<dbReference type="Gene3D" id="2.40.10.120">
    <property type="match status" value="1"/>
</dbReference>
<dbReference type="SUPFAM" id="SSF50494">
    <property type="entry name" value="Trypsin-like serine proteases"/>
    <property type="match status" value="1"/>
</dbReference>
<comment type="similarity">
    <text evidence="2">Belongs to the peptidase S1C family.</text>
</comment>
<evidence type="ECO:0000256" key="5">
    <source>
        <dbReference type="ARBA" id="ARBA00022801"/>
    </source>
</evidence>
<name>A0A9E7ESI6_9LILI</name>
<comment type="subcellular location">
    <subcellularLocation>
        <location evidence="1">Nucleus</location>
        <location evidence="1">Nuclear pore complex</location>
    </subcellularLocation>
</comment>
<dbReference type="InterPro" id="IPR001478">
    <property type="entry name" value="PDZ"/>
</dbReference>
<proteinExistence type="inferred from homology"/>
<evidence type="ECO:0000256" key="7">
    <source>
        <dbReference type="ARBA" id="ARBA00022825"/>
    </source>
</evidence>
<dbReference type="GO" id="GO:0031080">
    <property type="term" value="C:nuclear pore outer ring"/>
    <property type="evidence" value="ECO:0007669"/>
    <property type="project" value="TreeGrafter"/>
</dbReference>
<feature type="region of interest" description="Disordered" evidence="12">
    <location>
        <begin position="1"/>
        <end position="30"/>
    </location>
</feature>
<dbReference type="OrthoDB" id="3098at2759"/>
<keyword evidence="10" id="KW-0906">Nuclear pore complex</keyword>
<dbReference type="GO" id="GO:0000973">
    <property type="term" value="P:post-transcriptional tethering of RNA polymerase II gene DNA at nuclear periphery"/>
    <property type="evidence" value="ECO:0007669"/>
    <property type="project" value="TreeGrafter"/>
</dbReference>
<dbReference type="InterPro" id="IPR007252">
    <property type="entry name" value="Nup84/Nup107"/>
</dbReference>
<dbReference type="Gene3D" id="1.20.190.50">
    <property type="match status" value="1"/>
</dbReference>
<evidence type="ECO:0000256" key="9">
    <source>
        <dbReference type="ARBA" id="ARBA00023010"/>
    </source>
</evidence>
<keyword evidence="3" id="KW-0813">Transport</keyword>
<dbReference type="GO" id="GO:0006508">
    <property type="term" value="P:proteolysis"/>
    <property type="evidence" value="ECO:0007669"/>
    <property type="project" value="UniProtKB-KW"/>
</dbReference>
<dbReference type="PROSITE" id="PS50106">
    <property type="entry name" value="PDZ"/>
    <property type="match status" value="1"/>
</dbReference>
<keyword evidence="15" id="KW-1185">Reference proteome</keyword>
<evidence type="ECO:0000256" key="8">
    <source>
        <dbReference type="ARBA" id="ARBA00022927"/>
    </source>
</evidence>
<keyword evidence="8" id="KW-0653">Protein transport</keyword>
<keyword evidence="6" id="KW-0509">mRNA transport</keyword>
<dbReference type="Gene3D" id="2.30.42.10">
    <property type="match status" value="1"/>
</dbReference>
<dbReference type="Pfam" id="PF13180">
    <property type="entry name" value="PDZ_2"/>
    <property type="match status" value="1"/>
</dbReference>
<keyword evidence="11" id="KW-0539">Nucleus</keyword>
<evidence type="ECO:0000256" key="12">
    <source>
        <dbReference type="SAM" id="MobiDB-lite"/>
    </source>
</evidence>
<keyword evidence="7" id="KW-0720">Serine protease</keyword>
<dbReference type="Proteomes" id="UP001055439">
    <property type="component" value="Chromosome 10"/>
</dbReference>
<dbReference type="FunFam" id="2.40.10.10:FF:000012">
    <property type="entry name" value="protease Do-like 9"/>
    <property type="match status" value="1"/>
</dbReference>
<evidence type="ECO:0000259" key="13">
    <source>
        <dbReference type="PROSITE" id="PS50106"/>
    </source>
</evidence>
<evidence type="ECO:0000256" key="6">
    <source>
        <dbReference type="ARBA" id="ARBA00022816"/>
    </source>
</evidence>
<dbReference type="Gene3D" id="3.20.190.20">
    <property type="match status" value="2"/>
</dbReference>
<evidence type="ECO:0000313" key="14">
    <source>
        <dbReference type="EMBL" id="URD83215.1"/>
    </source>
</evidence>
<dbReference type="PANTHER" id="PTHR13003:SF2">
    <property type="entry name" value="NUCLEAR PORE COMPLEX PROTEIN NUP107"/>
    <property type="match status" value="1"/>
</dbReference>
<dbReference type="FunFam" id="1.20.190.50:FF:000006">
    <property type="entry name" value="Nuclear pore complex protein"/>
    <property type="match status" value="1"/>
</dbReference>
<dbReference type="InterPro" id="IPR001940">
    <property type="entry name" value="Peptidase_S1C"/>
</dbReference>
<dbReference type="PRINTS" id="PR00834">
    <property type="entry name" value="PROTEASES2C"/>
</dbReference>
<evidence type="ECO:0000256" key="3">
    <source>
        <dbReference type="ARBA" id="ARBA00022448"/>
    </source>
</evidence>
<keyword evidence="4" id="KW-0645">Protease</keyword>
<dbReference type="InterPro" id="IPR009003">
    <property type="entry name" value="Peptidase_S1_PA"/>
</dbReference>
<dbReference type="EMBL" id="CP097503">
    <property type="protein sequence ID" value="URD83215.1"/>
    <property type="molecule type" value="Genomic_DNA"/>
</dbReference>
<dbReference type="Pfam" id="PF04121">
    <property type="entry name" value="Nup84_Nup100"/>
    <property type="match status" value="1"/>
</dbReference>
<evidence type="ECO:0000313" key="15">
    <source>
        <dbReference type="Proteomes" id="UP001055439"/>
    </source>
</evidence>
<dbReference type="InterPro" id="IPR041517">
    <property type="entry name" value="DEGP_PDZ"/>
</dbReference>
<keyword evidence="5" id="KW-0378">Hydrolase</keyword>
<dbReference type="Pfam" id="PF17815">
    <property type="entry name" value="PDZ_3"/>
    <property type="match status" value="2"/>
</dbReference>
<accession>A0A9E7ESI6</accession>
<organism evidence="14 15">
    <name type="scientific">Musa troglodytarum</name>
    <name type="common">fe'i banana</name>
    <dbReference type="NCBI Taxonomy" id="320322"/>
    <lineage>
        <taxon>Eukaryota</taxon>
        <taxon>Viridiplantae</taxon>
        <taxon>Streptophyta</taxon>
        <taxon>Embryophyta</taxon>
        <taxon>Tracheophyta</taxon>
        <taxon>Spermatophyta</taxon>
        <taxon>Magnoliopsida</taxon>
        <taxon>Liliopsida</taxon>
        <taxon>Zingiberales</taxon>
        <taxon>Musaceae</taxon>
        <taxon>Musa</taxon>
    </lineage>
</organism>
<dbReference type="GO" id="GO:0006406">
    <property type="term" value="P:mRNA export from nucleus"/>
    <property type="evidence" value="ECO:0007669"/>
    <property type="project" value="TreeGrafter"/>
</dbReference>
<evidence type="ECO:0000256" key="10">
    <source>
        <dbReference type="ARBA" id="ARBA00023132"/>
    </source>
</evidence>
<dbReference type="GO" id="GO:0004252">
    <property type="term" value="F:serine-type endopeptidase activity"/>
    <property type="evidence" value="ECO:0007669"/>
    <property type="project" value="InterPro"/>
</dbReference>
<dbReference type="CDD" id="cd06779">
    <property type="entry name" value="cpPDZ_Deg_HtrA-like"/>
    <property type="match status" value="1"/>
</dbReference>
<dbReference type="Gene3D" id="1.10.3450.20">
    <property type="match status" value="1"/>
</dbReference>
<dbReference type="GO" id="GO:0017056">
    <property type="term" value="F:structural constituent of nuclear pore"/>
    <property type="evidence" value="ECO:0007669"/>
    <property type="project" value="InterPro"/>
</dbReference>
<dbReference type="SMART" id="SM00228">
    <property type="entry name" value="PDZ"/>
    <property type="match status" value="1"/>
</dbReference>
<dbReference type="GO" id="GO:0006606">
    <property type="term" value="P:protein import into nucleus"/>
    <property type="evidence" value="ECO:0007669"/>
    <property type="project" value="TreeGrafter"/>
</dbReference>
<dbReference type="InterPro" id="IPR046449">
    <property type="entry name" value="DEGP_PDZ_sf"/>
</dbReference>
<dbReference type="InterPro" id="IPR036034">
    <property type="entry name" value="PDZ_sf"/>
</dbReference>
<reference evidence="14" key="1">
    <citation type="submission" date="2022-05" db="EMBL/GenBank/DDBJ databases">
        <title>The Musa troglodytarum L. genome provides insights into the mechanism of non-climacteric behaviour and enrichment of carotenoids.</title>
        <authorList>
            <person name="Wang J."/>
        </authorList>
    </citation>
    <scope>NUCLEOTIDE SEQUENCE</scope>
    <source>
        <tissue evidence="14">Leaf</tissue>
    </source>
</reference>
<evidence type="ECO:0000256" key="11">
    <source>
        <dbReference type="ARBA" id="ARBA00023242"/>
    </source>
</evidence>
<feature type="region of interest" description="Disordered" evidence="12">
    <location>
        <begin position="1172"/>
        <end position="1201"/>
    </location>
</feature>
<keyword evidence="9" id="KW-0811">Translocation</keyword>
<sequence length="1668" mass="187022">MEIDDAPSNFDPQDLSSREQYRRYRKRQSTSNISPLVGHSVSKFSEARLLYEGNNIQRRPNTALLLEEIKQEVDNFDTDASWKRRASIDSHAVSEVKFGDSLRQGVSHALKIGKHEDEALLEAGESTFTLFASLLDSALQGLMPFADLILRFEKACRSVSESIRYGSTGRHRVVEDRIMQQKARLLLDEAASWSLLWYLFGKGNYSISQMVAHYNGMEVHGRDYGGGNEELPGNLLVTPTTSHQEACRFVMMDHTAQLCLRIVLWLEGLASESLDLAKKVRGSHVGSYFPNSGVWHHTQRYLKKMSGDPAIVQHMDFDASTREVAQPILDDKKQDELLLEDVWTLLRAGRLEEACELCRSAGQPWRAASLCPFGGFDHFPSVEAMHKNGKTRTLQAFELESGIGHQWRLWRWASYCASEKIAEQDGGRYEMAVYASQSSNLRRLLPICTDWESACWAMAKSWLDVQVDSVLAQFQQARLEGKQFGEDINGSSMQGLSSTASSENWPCHVLDQQPRDLPALLQKLHSSEVVHEAVSRACEEQHRQIEMNLMLGDMAHLLELLWAWISPSEDDQNILRPHGDPEMLRFGAHVVLVLRNLLDDDMKDAFKEKLTTVGDLILHMYAMYLFSKQHEELVGVYASQLARHLCVDLFVEMMELRLNSSMHVKYKLFLLGMEYLPFSSEDDSKACFEDILERVLLRSRETKPSKPVGKSSDVAEEHRLQSLQKAMVIQWLCFTPPSTIRDVEVISAKLLMRALMHSNTLFREFALISMWRVPKMPIGAHMLLSFLAEPLKQPNFDEDDASEDLLEFEDWREYYACDATYRNWLKFELENAAIAPAELSSEEKDRAAAAALETLDSSLSLLLREGNPWLNVAHDRTYDPTEDMYIELHATAMLCLPSGECMLPDATSCTTLTSALYSSVSEDDVLKRQLRVDVAVSSSDNYCIEVALHCLAVNGDGLGLHEANDGGLLATVIAAGFKGELNRFQPGVTMEISRLDAWYSSEDGSFRSPANYIVKGLCRRCCLPELILRCMQVSVSLAETHDLKDHHNELIELVASDEYGILHLFSQHQLQIEMNVFFRNFYCLKGNFHYTEWRLRKSLWLTPDRALMVDNINVLVDLMVGRRGKRVRENVTVALPNLVKSSGDKVMGDVREVDGAKATVRALIDDNNKMEGVSQKRFPGRGKDDRTYLPPDGSQEDAGLSQSTVFKSIGTQKRDKGVVDETGKFQDSAFLNAVVKPVVGLALAKELYLHKVKVKRRGDDTKFVAKVLARGIECDIALLSVESEDFWKGAEPLRFGRLPCLQDSVTVVGYPLGGDTISVTKGVVSRIEVTSYAHGSSDLLGIQIDAAINPGNSGGPAFNDHGECIGVAFQVFRSEEAENIGYVIPTTVVSHFLNDYERSGKYTGFPSLGVLLQKLENPALRACLKVPSNEGVLVRRVEPTSPANDVLKEGDVIVSFDGVQVGSEGTVPFRSTERIAFRYLISQKFSGDVAELGIIRDGTYMKVQTVLQPRVHLVPYHIEGGQPSYLIIAGLVFTPLSEPLIEEECEDSIGVLANEVNIGYEDMGNQQVMKFNGTPIKNIRHLAHLVDTCKDKYLIFEFEDNFLAVLEREAAAAASPFVLKDYGIPCERSSDLLEPFIDLEEDKQILKQDIGDSPVSNFEIGFDGLLWA</sequence>
<feature type="domain" description="PDZ" evidence="13">
    <location>
        <begin position="1393"/>
        <end position="1461"/>
    </location>
</feature>
<protein>
    <submittedName>
        <fullName evidence="14">Trypsin</fullName>
    </submittedName>
</protein>
<evidence type="ECO:0000256" key="2">
    <source>
        <dbReference type="ARBA" id="ARBA00010541"/>
    </source>
</evidence>
<dbReference type="PANTHER" id="PTHR13003">
    <property type="entry name" value="NUP107-RELATED"/>
    <property type="match status" value="1"/>
</dbReference>
<evidence type="ECO:0000256" key="4">
    <source>
        <dbReference type="ARBA" id="ARBA00022670"/>
    </source>
</evidence>
<dbReference type="SUPFAM" id="SSF50156">
    <property type="entry name" value="PDZ domain-like"/>
    <property type="match status" value="1"/>
</dbReference>
<dbReference type="Pfam" id="PF13365">
    <property type="entry name" value="Trypsin_2"/>
    <property type="match status" value="1"/>
</dbReference>
<gene>
    <name evidence="14" type="ORF">MUK42_19126</name>
</gene>